<feature type="transmembrane region" description="Helical" evidence="1">
    <location>
        <begin position="193"/>
        <end position="213"/>
    </location>
</feature>
<dbReference type="eggNOG" id="COG1295">
    <property type="taxonomic scope" value="Bacteria"/>
</dbReference>
<dbReference type="AlphaFoldDB" id="D0L4X5"/>
<dbReference type="RefSeq" id="WP_012833004.1">
    <property type="nucleotide sequence ID" value="NC_013441.1"/>
</dbReference>
<keyword evidence="1" id="KW-0472">Membrane</keyword>
<feature type="transmembrane region" description="Helical" evidence="1">
    <location>
        <begin position="115"/>
        <end position="134"/>
    </location>
</feature>
<protein>
    <submittedName>
        <fullName evidence="2">Uncharacterized protein</fullName>
    </submittedName>
</protein>
<keyword evidence="3" id="KW-1185">Reference proteome</keyword>
<evidence type="ECO:0000313" key="3">
    <source>
        <dbReference type="Proteomes" id="UP000001219"/>
    </source>
</evidence>
<feature type="transmembrane region" description="Helical" evidence="1">
    <location>
        <begin position="155"/>
        <end position="173"/>
    </location>
</feature>
<reference evidence="3" key="1">
    <citation type="submission" date="2009-10" db="EMBL/GenBank/DDBJ databases">
        <title>The complete chromosome of Gordonia bronchialis DSM 43247.</title>
        <authorList>
            <consortium name="US DOE Joint Genome Institute (JGI-PGF)"/>
            <person name="Lucas S."/>
            <person name="Copeland A."/>
            <person name="Lapidus A."/>
            <person name="Glavina del Rio T."/>
            <person name="Dalin E."/>
            <person name="Tice H."/>
            <person name="Bruce D."/>
            <person name="Goodwin L."/>
            <person name="Pitluck S."/>
            <person name="Kyrpides N."/>
            <person name="Mavromatis K."/>
            <person name="Ivanova N."/>
            <person name="Ovchinnikova G."/>
            <person name="Saunders E."/>
            <person name="Brettin T."/>
            <person name="Detter J.C."/>
            <person name="Han C."/>
            <person name="Larimer F."/>
            <person name="Land M."/>
            <person name="Hauser L."/>
            <person name="Markowitz V."/>
            <person name="Cheng J.-F."/>
            <person name="Hugenholtz P."/>
            <person name="Woyke T."/>
            <person name="Wu D."/>
            <person name="Jando M."/>
            <person name="Schneider S."/>
            <person name="Goeker M."/>
            <person name="Klenk H.-P."/>
            <person name="Eisen J.A."/>
        </authorList>
    </citation>
    <scope>NUCLEOTIDE SEQUENCE [LARGE SCALE GENOMIC DNA]</scope>
    <source>
        <strain evidence="3">ATCC 25592 / DSM 43247 / BCRC 13721 / JCM 3198 / KCTC 3076 / NBRC 16047 / NCTC 10667</strain>
    </source>
</reference>
<gene>
    <name evidence="2" type="ordered locus">Gbro_1119</name>
</gene>
<dbReference type="EMBL" id="CP001802">
    <property type="protein sequence ID" value="ACY20427.1"/>
    <property type="molecule type" value="Genomic_DNA"/>
</dbReference>
<feature type="transmembrane region" description="Helical" evidence="1">
    <location>
        <begin position="29"/>
        <end position="51"/>
    </location>
</feature>
<dbReference type="Proteomes" id="UP000001219">
    <property type="component" value="Chromosome"/>
</dbReference>
<sequence length="325" mass="34582">MPAPESPVDEESRPQPDSRFGRLVARAQAIAVAVMGFVRVMPGGGLLIRILGDIARGNITDRAMTLAAQAFTGILPIVILLTTLPGSSVIDTSLAKLGIHGGNVDFLSSADTTTVGTFGLIGALMTIAGATSLSRALGRMYVSIWQVTKLPLKGWWRWVVVIFTIPVAVTVQGMSTDLSSNTIFGVHIDDSGLLGIGLVIVVTFLIWTITWTLVPRLLVSAQVPLRLLTLNGAVTGALITVLMVGSRVVMPRIMNNTTQHYGTLGVVFIAISWLFIFAGILVVTALVTNAVITDDGAVGSWLRNLVGSPTPMPKSESPRWYQPTI</sequence>
<feature type="transmembrane region" description="Helical" evidence="1">
    <location>
        <begin position="225"/>
        <end position="244"/>
    </location>
</feature>
<dbReference type="HOGENOM" id="CLU_060326_0_0_11"/>
<organism evidence="2 3">
    <name type="scientific">Gordonia bronchialis (strain ATCC 25592 / DSM 43247 / BCRC 13721 / JCM 3198 / KCTC 3076 / NBRC 16047 / NCTC 10667)</name>
    <name type="common">Rhodococcus bronchialis</name>
    <dbReference type="NCBI Taxonomy" id="526226"/>
    <lineage>
        <taxon>Bacteria</taxon>
        <taxon>Bacillati</taxon>
        <taxon>Actinomycetota</taxon>
        <taxon>Actinomycetes</taxon>
        <taxon>Mycobacteriales</taxon>
        <taxon>Gordoniaceae</taxon>
        <taxon>Gordonia</taxon>
    </lineage>
</organism>
<evidence type="ECO:0000313" key="2">
    <source>
        <dbReference type="EMBL" id="ACY20427.1"/>
    </source>
</evidence>
<name>D0L4X5_GORB4</name>
<reference evidence="2 3" key="2">
    <citation type="journal article" date="2010" name="Stand. Genomic Sci.">
        <title>Complete genome sequence of Gordonia bronchialis type strain (3410).</title>
        <authorList>
            <person name="Ivanova N."/>
            <person name="Sikorski J."/>
            <person name="Jando M."/>
            <person name="Lapidus A."/>
            <person name="Nolan M."/>
            <person name="Lucas S."/>
            <person name="Del Rio T.G."/>
            <person name="Tice H."/>
            <person name="Copeland A."/>
            <person name="Cheng J.F."/>
            <person name="Chen F."/>
            <person name="Bruce D."/>
            <person name="Goodwin L."/>
            <person name="Pitluck S."/>
            <person name="Mavromatis K."/>
            <person name="Ovchinnikova G."/>
            <person name="Pati A."/>
            <person name="Chen A."/>
            <person name="Palaniappan K."/>
            <person name="Land M."/>
            <person name="Hauser L."/>
            <person name="Chang Y.J."/>
            <person name="Jeffries C.D."/>
            <person name="Chain P."/>
            <person name="Saunders E."/>
            <person name="Han C."/>
            <person name="Detter J.C."/>
            <person name="Brettin T."/>
            <person name="Rohde M."/>
            <person name="Goker M."/>
            <person name="Bristow J."/>
            <person name="Eisen J.A."/>
            <person name="Markowitz V."/>
            <person name="Hugenholtz P."/>
            <person name="Klenk H.P."/>
            <person name="Kyrpides N.C."/>
        </authorList>
    </citation>
    <scope>NUCLEOTIDE SEQUENCE [LARGE SCALE GENOMIC DNA]</scope>
    <source>
        <strain evidence="3">ATCC 25592 / DSM 43247 / BCRC 13721 / JCM 3198 / KCTC 3076 / NBRC 16047 / NCTC 10667</strain>
    </source>
</reference>
<keyword evidence="1" id="KW-0812">Transmembrane</keyword>
<dbReference type="STRING" id="526226.Gbro_1119"/>
<feature type="transmembrane region" description="Helical" evidence="1">
    <location>
        <begin position="264"/>
        <end position="287"/>
    </location>
</feature>
<evidence type="ECO:0000256" key="1">
    <source>
        <dbReference type="SAM" id="Phobius"/>
    </source>
</evidence>
<keyword evidence="1" id="KW-1133">Transmembrane helix</keyword>
<accession>D0L4X5</accession>
<proteinExistence type="predicted"/>
<dbReference type="KEGG" id="gbr:Gbro_1119"/>
<feature type="transmembrane region" description="Helical" evidence="1">
    <location>
        <begin position="63"/>
        <end position="84"/>
    </location>
</feature>